<sequence>MPPLNDLTIEWNGTVTLEVSTSIFHLLHALADKVCQSAIRYGERQSYRCLARNPLDATDSSCFEISIANSVAPPTGATIAFVGNALCPARNGLTFVTAEQVCHLTPSLATLAHESMNVIGVVGRGEVLRRESVRPDLGTDGWWCLWVRHNVWLPSPVTDESQQSGQILQFGVLYTDREGIISGLATEVCRVGTVISLVGTVLKYAQQERVWIVIVSIQLDTFV</sequence>
<organism evidence="2">
    <name type="scientific">Melampsora larici-populina (strain 98AG31 / pathotype 3-4-7)</name>
    <name type="common">Poplar leaf rust fungus</name>
    <dbReference type="NCBI Taxonomy" id="747676"/>
    <lineage>
        <taxon>Eukaryota</taxon>
        <taxon>Fungi</taxon>
        <taxon>Dikarya</taxon>
        <taxon>Basidiomycota</taxon>
        <taxon>Pucciniomycotina</taxon>
        <taxon>Pucciniomycetes</taxon>
        <taxon>Pucciniales</taxon>
        <taxon>Melampsoraceae</taxon>
        <taxon>Melampsora</taxon>
    </lineage>
</organism>
<evidence type="ECO:0000313" key="1">
    <source>
        <dbReference type="EMBL" id="EGG11796.1"/>
    </source>
</evidence>
<name>F4R7F4_MELLP</name>
<dbReference type="EMBL" id="GL883092">
    <property type="protein sequence ID" value="EGG11796.1"/>
    <property type="molecule type" value="Genomic_DNA"/>
</dbReference>
<reference evidence="2" key="1">
    <citation type="journal article" date="2011" name="Proc. Natl. Acad. Sci. U.S.A.">
        <title>Obligate biotrophy features unraveled by the genomic analysis of rust fungi.</title>
        <authorList>
            <person name="Duplessis S."/>
            <person name="Cuomo C.A."/>
            <person name="Lin Y.-C."/>
            <person name="Aerts A."/>
            <person name="Tisserant E."/>
            <person name="Veneault-Fourrey C."/>
            <person name="Joly D.L."/>
            <person name="Hacquard S."/>
            <person name="Amselem J."/>
            <person name="Cantarel B.L."/>
            <person name="Chiu R."/>
            <person name="Coutinho P.M."/>
            <person name="Feau N."/>
            <person name="Field M."/>
            <person name="Frey P."/>
            <person name="Gelhaye E."/>
            <person name="Goldberg J."/>
            <person name="Grabherr M.G."/>
            <person name="Kodira C.D."/>
            <person name="Kohler A."/>
            <person name="Kuees U."/>
            <person name="Lindquist E.A."/>
            <person name="Lucas S.M."/>
            <person name="Mago R."/>
            <person name="Mauceli E."/>
            <person name="Morin E."/>
            <person name="Murat C."/>
            <person name="Pangilinan J.L."/>
            <person name="Park R."/>
            <person name="Pearson M."/>
            <person name="Quesneville H."/>
            <person name="Rouhier N."/>
            <person name="Sakthikumar S."/>
            <person name="Salamov A.A."/>
            <person name="Schmutz J."/>
            <person name="Selles B."/>
            <person name="Shapiro H."/>
            <person name="Tanguay P."/>
            <person name="Tuskan G.A."/>
            <person name="Henrissat B."/>
            <person name="Van de Peer Y."/>
            <person name="Rouze P."/>
            <person name="Ellis J.G."/>
            <person name="Dodds P.N."/>
            <person name="Schein J.E."/>
            <person name="Zhong S."/>
            <person name="Hamelin R.C."/>
            <person name="Grigoriev I.V."/>
            <person name="Szabo L.J."/>
            <person name="Martin F."/>
        </authorList>
    </citation>
    <scope>NUCLEOTIDE SEQUENCE [LARGE SCALE GENOMIC DNA]</scope>
    <source>
        <strain evidence="2">98AG31 / pathotype 3-4-7</strain>
    </source>
</reference>
<gene>
    <name evidence="1" type="ORF">MELLADRAFT_59424</name>
</gene>
<dbReference type="Proteomes" id="UP000001072">
    <property type="component" value="Unassembled WGS sequence"/>
</dbReference>
<dbReference type="KEGG" id="mlr:MELLADRAFT_59424"/>
<evidence type="ECO:0000313" key="2">
    <source>
        <dbReference type="Proteomes" id="UP000001072"/>
    </source>
</evidence>
<accession>F4R7F4</accession>
<dbReference type="InParanoid" id="F4R7F4"/>
<dbReference type="VEuPathDB" id="FungiDB:MELLADRAFT_59424"/>
<dbReference type="AlphaFoldDB" id="F4R7F4"/>
<protein>
    <submittedName>
        <fullName evidence="1">Uncharacterized protein</fullName>
    </submittedName>
</protein>
<dbReference type="RefSeq" id="XP_007405431.1">
    <property type="nucleotide sequence ID" value="XM_007405369.1"/>
</dbReference>
<keyword evidence="2" id="KW-1185">Reference proteome</keyword>
<dbReference type="HOGENOM" id="CLU_086734_0_0_1"/>
<proteinExistence type="predicted"/>
<dbReference type="GeneID" id="18929350"/>